<evidence type="ECO:0000313" key="15">
    <source>
        <dbReference type="WBParaSite" id="Pan_g4535.t2"/>
    </source>
</evidence>
<name>A0A7E4VXP4_PANRE</name>
<dbReference type="GO" id="GO:0005615">
    <property type="term" value="C:extracellular space"/>
    <property type="evidence" value="ECO:0007669"/>
    <property type="project" value="TreeGrafter"/>
</dbReference>
<protein>
    <submittedName>
        <fullName evidence="15">Peptidase_M14 domain-containing protein</fullName>
    </submittedName>
</protein>
<evidence type="ECO:0000256" key="2">
    <source>
        <dbReference type="ARBA" id="ARBA00005988"/>
    </source>
</evidence>
<dbReference type="SUPFAM" id="SSF53187">
    <property type="entry name" value="Zn-dependent exopeptidases"/>
    <property type="match status" value="1"/>
</dbReference>
<dbReference type="FunFam" id="3.40.630.10:FF:000056">
    <property type="entry name" value="Zinc carboxypeptidase"/>
    <property type="match status" value="1"/>
</dbReference>
<dbReference type="SMART" id="SM00631">
    <property type="entry name" value="Zn_pept"/>
    <property type="match status" value="1"/>
</dbReference>
<evidence type="ECO:0000256" key="7">
    <source>
        <dbReference type="ARBA" id="ARBA00022801"/>
    </source>
</evidence>
<reference evidence="15" key="2">
    <citation type="submission" date="2020-10" db="UniProtKB">
        <authorList>
            <consortium name="WormBaseParasite"/>
        </authorList>
    </citation>
    <scope>IDENTIFICATION</scope>
</reference>
<evidence type="ECO:0000256" key="6">
    <source>
        <dbReference type="ARBA" id="ARBA00022729"/>
    </source>
</evidence>
<evidence type="ECO:0000256" key="11">
    <source>
        <dbReference type="PROSITE-ProRule" id="PRU01379"/>
    </source>
</evidence>
<dbReference type="Gene3D" id="3.30.70.340">
    <property type="entry name" value="Metallocarboxypeptidase-like"/>
    <property type="match status" value="1"/>
</dbReference>
<dbReference type="Pfam" id="PF00246">
    <property type="entry name" value="Peptidase_M14"/>
    <property type="match status" value="1"/>
</dbReference>
<feature type="region of interest" description="Disordered" evidence="12">
    <location>
        <begin position="551"/>
        <end position="570"/>
    </location>
</feature>
<evidence type="ECO:0000256" key="4">
    <source>
        <dbReference type="ARBA" id="ARBA00022670"/>
    </source>
</evidence>
<dbReference type="PANTHER" id="PTHR11705">
    <property type="entry name" value="PROTEASE FAMILY M14 CARBOXYPEPTIDASE A,B"/>
    <property type="match status" value="1"/>
</dbReference>
<sequence length="593" mass="65831">MNSICGFMSGVSNVDTPAHRGAGNVLGVTFLFARKVDVVFCNKSNGCKRPFEEGKKNLQLTTGFCDHTKNVCRRGRQTTLEIMMLARGVVVALIVGIVSVSANLDTVERPIQIVQLVPTDDAQVLSLVHLYETGILDFWRAPTKVGATVDVMVDQRQKAQLEAFALENGISTVKTLVTDLEQMITDQESDANWRAKAIKMLHGSGRSRDALEAGMDDFGLSMADYHPYGDIVAWMGRIAARMPTQARVFSIGRTVEGREINGLKIGNPVGDSSKRIIWIDGGIHAREWTAVHTTVYFIYKIINKLQRREADLLKVLDSVELVVIPVLNPDGYEFTRTEPRNALVRMWRKSRSNDRCATDRNGKQTCCKGVDLNRNFDYRWAETGTSFHPCSEIYHGAGAFSEPETRNVRDAILNSDLTGRIDAYVTLHAYSQLWIYPYSNKKQSYPADIADLKKVAARAVNAIGKLFGTRYMHGTGPEIIYAYTGGSSDWAKEKAGIKYSYTIELRPSYYSWNGFVLDKSQLIPTARETYDGIWVVLDTVAREARGEVDPVPVVAPTPARPTTTPRPLAPGECRDVESTSSMSKQCAKSCGLC</sequence>
<evidence type="ECO:0000313" key="14">
    <source>
        <dbReference type="Proteomes" id="UP000492821"/>
    </source>
</evidence>
<keyword evidence="5" id="KW-0479">Metal-binding</keyword>
<feature type="active site" description="Proton donor/acceptor" evidence="11">
    <location>
        <position position="504"/>
    </location>
</feature>
<dbReference type="InterPro" id="IPR036990">
    <property type="entry name" value="M14A-like_propep"/>
</dbReference>
<dbReference type="CDD" id="cd03860">
    <property type="entry name" value="M14_CP_A-B_like"/>
    <property type="match status" value="1"/>
</dbReference>
<feature type="domain" description="Peptidase M14" evidence="13">
    <location>
        <begin position="224"/>
        <end position="540"/>
    </location>
</feature>
<dbReference type="Proteomes" id="UP000492821">
    <property type="component" value="Unassembled WGS sequence"/>
</dbReference>
<evidence type="ECO:0000256" key="5">
    <source>
        <dbReference type="ARBA" id="ARBA00022723"/>
    </source>
</evidence>
<dbReference type="GO" id="GO:0006508">
    <property type="term" value="P:proteolysis"/>
    <property type="evidence" value="ECO:0007669"/>
    <property type="project" value="UniProtKB-KW"/>
</dbReference>
<dbReference type="Pfam" id="PF02244">
    <property type="entry name" value="Propep_M14"/>
    <property type="match status" value="1"/>
</dbReference>
<dbReference type="InterPro" id="IPR057247">
    <property type="entry name" value="CARBOXYPEPT_ZN_2"/>
</dbReference>
<keyword evidence="3" id="KW-0121">Carboxypeptidase</keyword>
<evidence type="ECO:0000256" key="8">
    <source>
        <dbReference type="ARBA" id="ARBA00022833"/>
    </source>
</evidence>
<dbReference type="GO" id="GO:0004181">
    <property type="term" value="F:metallocarboxypeptidase activity"/>
    <property type="evidence" value="ECO:0007669"/>
    <property type="project" value="InterPro"/>
</dbReference>
<evidence type="ECO:0000256" key="10">
    <source>
        <dbReference type="ARBA" id="ARBA00023157"/>
    </source>
</evidence>
<dbReference type="PRINTS" id="PR00765">
    <property type="entry name" value="CRBOXYPTASEA"/>
</dbReference>
<dbReference type="GO" id="GO:0008270">
    <property type="term" value="F:zinc ion binding"/>
    <property type="evidence" value="ECO:0007669"/>
    <property type="project" value="InterPro"/>
</dbReference>
<dbReference type="PROSITE" id="PS52035">
    <property type="entry name" value="PEPTIDASE_M14"/>
    <property type="match status" value="1"/>
</dbReference>
<evidence type="ECO:0000259" key="13">
    <source>
        <dbReference type="PROSITE" id="PS52035"/>
    </source>
</evidence>
<dbReference type="PROSITE" id="PS00133">
    <property type="entry name" value="CARBOXYPEPT_ZN_2"/>
    <property type="match status" value="1"/>
</dbReference>
<evidence type="ECO:0000256" key="12">
    <source>
        <dbReference type="SAM" id="MobiDB-lite"/>
    </source>
</evidence>
<dbReference type="InterPro" id="IPR003146">
    <property type="entry name" value="M14A_act_pep"/>
</dbReference>
<keyword evidence="14" id="KW-1185">Reference proteome</keyword>
<comment type="similarity">
    <text evidence="2 11">Belongs to the peptidase M14 family.</text>
</comment>
<keyword evidence="6" id="KW-0732">Signal</keyword>
<reference evidence="14" key="1">
    <citation type="journal article" date="2013" name="Genetics">
        <title>The draft genome and transcriptome of Panagrellus redivivus are shaped by the harsh demands of a free-living lifestyle.</title>
        <authorList>
            <person name="Srinivasan J."/>
            <person name="Dillman A.R."/>
            <person name="Macchietto M.G."/>
            <person name="Heikkinen L."/>
            <person name="Lakso M."/>
            <person name="Fracchia K.M."/>
            <person name="Antoshechkin I."/>
            <person name="Mortazavi A."/>
            <person name="Wong G."/>
            <person name="Sternberg P.W."/>
        </authorList>
    </citation>
    <scope>NUCLEOTIDE SEQUENCE [LARGE SCALE GENOMIC DNA]</scope>
    <source>
        <strain evidence="14">MT8872</strain>
    </source>
</reference>
<dbReference type="AlphaFoldDB" id="A0A7E4VXP4"/>
<dbReference type="Gene3D" id="3.40.630.10">
    <property type="entry name" value="Zn peptidases"/>
    <property type="match status" value="1"/>
</dbReference>
<keyword evidence="8" id="KW-0862">Zinc</keyword>
<evidence type="ECO:0000256" key="1">
    <source>
        <dbReference type="ARBA" id="ARBA00001947"/>
    </source>
</evidence>
<comment type="cofactor">
    <cofactor evidence="1">
        <name>Zn(2+)</name>
        <dbReference type="ChEBI" id="CHEBI:29105"/>
    </cofactor>
</comment>
<dbReference type="SUPFAM" id="SSF54897">
    <property type="entry name" value="Protease propeptides/inhibitors"/>
    <property type="match status" value="1"/>
</dbReference>
<keyword evidence="7" id="KW-0378">Hydrolase</keyword>
<organism evidence="14 15">
    <name type="scientific">Panagrellus redivivus</name>
    <name type="common">Microworm</name>
    <dbReference type="NCBI Taxonomy" id="6233"/>
    <lineage>
        <taxon>Eukaryota</taxon>
        <taxon>Metazoa</taxon>
        <taxon>Ecdysozoa</taxon>
        <taxon>Nematoda</taxon>
        <taxon>Chromadorea</taxon>
        <taxon>Rhabditida</taxon>
        <taxon>Tylenchina</taxon>
        <taxon>Panagrolaimomorpha</taxon>
        <taxon>Panagrolaimoidea</taxon>
        <taxon>Panagrolaimidae</taxon>
        <taxon>Panagrellus</taxon>
    </lineage>
</organism>
<evidence type="ECO:0000256" key="9">
    <source>
        <dbReference type="ARBA" id="ARBA00023049"/>
    </source>
</evidence>
<keyword evidence="10" id="KW-1015">Disulfide bond</keyword>
<keyword evidence="9" id="KW-0482">Metalloprotease</keyword>
<dbReference type="InterPro" id="IPR000834">
    <property type="entry name" value="Peptidase_M14"/>
</dbReference>
<evidence type="ECO:0000256" key="3">
    <source>
        <dbReference type="ARBA" id="ARBA00022645"/>
    </source>
</evidence>
<feature type="compositionally biased region" description="Low complexity" evidence="12">
    <location>
        <begin position="560"/>
        <end position="570"/>
    </location>
</feature>
<accession>A0A7E4VXP4</accession>
<dbReference type="PANTHER" id="PTHR11705:SF131">
    <property type="entry name" value="SHKT DOMAIN-CONTAINING PROTEIN"/>
    <property type="match status" value="1"/>
</dbReference>
<keyword evidence="4" id="KW-0645">Protease</keyword>
<proteinExistence type="inferred from homology"/>
<dbReference type="WBParaSite" id="Pan_g4535.t2">
    <property type="protein sequence ID" value="Pan_g4535.t2"/>
    <property type="gene ID" value="Pan_g4535"/>
</dbReference>